<protein>
    <submittedName>
        <fullName evidence="1">Uncharacterized protein</fullName>
    </submittedName>
</protein>
<dbReference type="AlphaFoldDB" id="A0A8S2LJX7"/>
<gene>
    <name evidence="1" type="ORF">TMI583_LOCUS20430</name>
</gene>
<reference evidence="1" key="1">
    <citation type="submission" date="2021-02" db="EMBL/GenBank/DDBJ databases">
        <authorList>
            <person name="Nowell W R."/>
        </authorList>
    </citation>
    <scope>NUCLEOTIDE SEQUENCE</scope>
</reference>
<feature type="non-terminal residue" evidence="1">
    <location>
        <position position="47"/>
    </location>
</feature>
<name>A0A8S2LJX7_9BILA</name>
<organism evidence="1 2">
    <name type="scientific">Didymodactylos carnosus</name>
    <dbReference type="NCBI Taxonomy" id="1234261"/>
    <lineage>
        <taxon>Eukaryota</taxon>
        <taxon>Metazoa</taxon>
        <taxon>Spiralia</taxon>
        <taxon>Gnathifera</taxon>
        <taxon>Rotifera</taxon>
        <taxon>Eurotatoria</taxon>
        <taxon>Bdelloidea</taxon>
        <taxon>Philodinida</taxon>
        <taxon>Philodinidae</taxon>
        <taxon>Didymodactylos</taxon>
    </lineage>
</organism>
<dbReference type="Proteomes" id="UP000682733">
    <property type="component" value="Unassembled WGS sequence"/>
</dbReference>
<evidence type="ECO:0000313" key="1">
    <source>
        <dbReference type="EMBL" id="CAF3893485.1"/>
    </source>
</evidence>
<evidence type="ECO:0000313" key="2">
    <source>
        <dbReference type="Proteomes" id="UP000682733"/>
    </source>
</evidence>
<comment type="caution">
    <text evidence="1">The sequence shown here is derived from an EMBL/GenBank/DDBJ whole genome shotgun (WGS) entry which is preliminary data.</text>
</comment>
<proteinExistence type="predicted"/>
<accession>A0A8S2LJX7</accession>
<sequence>FSLFIERGCNGAKSSDISRIGLEGGRPRRVLPRRLETSGLKCADIAV</sequence>
<dbReference type="EMBL" id="CAJOBA010016978">
    <property type="protein sequence ID" value="CAF3893485.1"/>
    <property type="molecule type" value="Genomic_DNA"/>
</dbReference>
<feature type="non-terminal residue" evidence="1">
    <location>
        <position position="1"/>
    </location>
</feature>